<sequence>MGIYEYTRIPFGINNAPAHFQKMMDTIFHEKILEGWMVLYIDDIIIYSETWDDHVQYIDRVLSKFTPINLKVSLKKSNFGKQEVLALGHKVSALRLAID</sequence>
<evidence type="ECO:0000313" key="2">
    <source>
        <dbReference type="EMBL" id="MBW0485607.1"/>
    </source>
</evidence>
<name>A0A9Q3GZR8_9BASI</name>
<dbReference type="Gene3D" id="3.30.70.270">
    <property type="match status" value="1"/>
</dbReference>
<protein>
    <recommendedName>
        <fullName evidence="1">Reverse transcriptase domain-containing protein</fullName>
    </recommendedName>
</protein>
<accession>A0A9Q3GZR8</accession>
<dbReference type="OrthoDB" id="3271192at2759"/>
<dbReference type="EMBL" id="AVOT02008248">
    <property type="protein sequence ID" value="MBW0485607.1"/>
    <property type="molecule type" value="Genomic_DNA"/>
</dbReference>
<dbReference type="PANTHER" id="PTHR33064:SF37">
    <property type="entry name" value="RIBONUCLEASE H"/>
    <property type="match status" value="1"/>
</dbReference>
<comment type="caution">
    <text evidence="2">The sequence shown here is derived from an EMBL/GenBank/DDBJ whole genome shotgun (WGS) entry which is preliminary data.</text>
</comment>
<dbReference type="AlphaFoldDB" id="A0A9Q3GZR8"/>
<keyword evidence="3" id="KW-1185">Reference proteome</keyword>
<gene>
    <name evidence="2" type="ORF">O181_025322</name>
</gene>
<dbReference type="SUPFAM" id="SSF56672">
    <property type="entry name" value="DNA/RNA polymerases"/>
    <property type="match status" value="1"/>
</dbReference>
<dbReference type="Proteomes" id="UP000765509">
    <property type="component" value="Unassembled WGS sequence"/>
</dbReference>
<dbReference type="InterPro" id="IPR000477">
    <property type="entry name" value="RT_dom"/>
</dbReference>
<feature type="domain" description="Reverse transcriptase" evidence="1">
    <location>
        <begin position="1"/>
        <end position="91"/>
    </location>
</feature>
<dbReference type="InterPro" id="IPR043128">
    <property type="entry name" value="Rev_trsase/Diguanyl_cyclase"/>
</dbReference>
<proteinExistence type="predicted"/>
<evidence type="ECO:0000259" key="1">
    <source>
        <dbReference type="PROSITE" id="PS50878"/>
    </source>
</evidence>
<dbReference type="InterPro" id="IPR043502">
    <property type="entry name" value="DNA/RNA_pol_sf"/>
</dbReference>
<dbReference type="PROSITE" id="PS50878">
    <property type="entry name" value="RT_POL"/>
    <property type="match status" value="1"/>
</dbReference>
<dbReference type="PANTHER" id="PTHR33064">
    <property type="entry name" value="POL PROTEIN"/>
    <property type="match status" value="1"/>
</dbReference>
<reference evidence="2" key="1">
    <citation type="submission" date="2021-03" db="EMBL/GenBank/DDBJ databases">
        <title>Draft genome sequence of rust myrtle Austropuccinia psidii MF-1, a brazilian biotype.</title>
        <authorList>
            <person name="Quecine M.C."/>
            <person name="Pachon D.M.R."/>
            <person name="Bonatelli M.L."/>
            <person name="Correr F.H."/>
            <person name="Franceschini L.M."/>
            <person name="Leite T.F."/>
            <person name="Margarido G.R.A."/>
            <person name="Almeida C.A."/>
            <person name="Ferrarezi J.A."/>
            <person name="Labate C.A."/>
        </authorList>
    </citation>
    <scope>NUCLEOTIDE SEQUENCE</scope>
    <source>
        <strain evidence="2">MF-1</strain>
    </source>
</reference>
<evidence type="ECO:0000313" key="3">
    <source>
        <dbReference type="Proteomes" id="UP000765509"/>
    </source>
</evidence>
<dbReference type="InterPro" id="IPR051320">
    <property type="entry name" value="Viral_Replic_Matur_Polypro"/>
</dbReference>
<dbReference type="CDD" id="cd01647">
    <property type="entry name" value="RT_LTR"/>
    <property type="match status" value="1"/>
</dbReference>
<organism evidence="2 3">
    <name type="scientific">Austropuccinia psidii MF-1</name>
    <dbReference type="NCBI Taxonomy" id="1389203"/>
    <lineage>
        <taxon>Eukaryota</taxon>
        <taxon>Fungi</taxon>
        <taxon>Dikarya</taxon>
        <taxon>Basidiomycota</taxon>
        <taxon>Pucciniomycotina</taxon>
        <taxon>Pucciniomycetes</taxon>
        <taxon>Pucciniales</taxon>
        <taxon>Sphaerophragmiaceae</taxon>
        <taxon>Austropuccinia</taxon>
    </lineage>
</organism>
<dbReference type="Pfam" id="PF00078">
    <property type="entry name" value="RVT_1"/>
    <property type="match status" value="1"/>
</dbReference>